<protein>
    <submittedName>
        <fullName evidence="2">Transcriptional regulator, MarR family</fullName>
    </submittedName>
</protein>
<dbReference type="PROSITE" id="PS50995">
    <property type="entry name" value="HTH_MARR_2"/>
    <property type="match status" value="1"/>
</dbReference>
<dbReference type="PRINTS" id="PR00598">
    <property type="entry name" value="HTHMARR"/>
</dbReference>
<dbReference type="KEGG" id="ttr:Tter_1911"/>
<dbReference type="HOGENOM" id="CLU_083287_4_2_0"/>
<dbReference type="AlphaFoldDB" id="D1CGE6"/>
<dbReference type="InterPro" id="IPR036388">
    <property type="entry name" value="WH-like_DNA-bd_sf"/>
</dbReference>
<dbReference type="InterPro" id="IPR036390">
    <property type="entry name" value="WH_DNA-bd_sf"/>
</dbReference>
<name>D1CGE6_THET1</name>
<dbReference type="PANTHER" id="PTHR33164">
    <property type="entry name" value="TRANSCRIPTIONAL REGULATOR, MARR FAMILY"/>
    <property type="match status" value="1"/>
</dbReference>
<dbReference type="Pfam" id="PF12802">
    <property type="entry name" value="MarR_2"/>
    <property type="match status" value="1"/>
</dbReference>
<evidence type="ECO:0000313" key="3">
    <source>
        <dbReference type="Proteomes" id="UP000000323"/>
    </source>
</evidence>
<dbReference type="PANTHER" id="PTHR33164:SF43">
    <property type="entry name" value="HTH-TYPE TRANSCRIPTIONAL REPRESSOR YETL"/>
    <property type="match status" value="1"/>
</dbReference>
<evidence type="ECO:0000259" key="1">
    <source>
        <dbReference type="PROSITE" id="PS50995"/>
    </source>
</evidence>
<proteinExistence type="predicted"/>
<dbReference type="eggNOG" id="COG1846">
    <property type="taxonomic scope" value="Bacteria"/>
</dbReference>
<gene>
    <name evidence="2" type="ordered locus">Tter_1911</name>
</gene>
<reference evidence="3" key="1">
    <citation type="journal article" date="2010" name="Stand. Genomic Sci.">
        <title>Complete genome sequence of 'Thermobaculum terrenum' type strain (YNP1).</title>
        <authorList>
            <person name="Kiss H."/>
            <person name="Cleland D."/>
            <person name="Lapidus A."/>
            <person name="Lucas S."/>
            <person name="Glavina Del Rio T."/>
            <person name="Nolan M."/>
            <person name="Tice H."/>
            <person name="Han C."/>
            <person name="Goodwin L."/>
            <person name="Pitluck S."/>
            <person name="Liolios K."/>
            <person name="Ivanova N."/>
            <person name="Mavromatis K."/>
            <person name="Ovchinnikova G."/>
            <person name="Pati A."/>
            <person name="Chen A."/>
            <person name="Palaniappan K."/>
            <person name="Land M."/>
            <person name="Hauser L."/>
            <person name="Chang Y."/>
            <person name="Jeffries C."/>
            <person name="Lu M."/>
            <person name="Brettin T."/>
            <person name="Detter J."/>
            <person name="Goker M."/>
            <person name="Tindall B."/>
            <person name="Beck B."/>
            <person name="McDermott T."/>
            <person name="Woyke T."/>
            <person name="Bristow J."/>
            <person name="Eisen J."/>
            <person name="Markowitz V."/>
            <person name="Hugenholtz P."/>
            <person name="Kyrpides N."/>
            <person name="Klenk H."/>
            <person name="Cheng J."/>
        </authorList>
    </citation>
    <scope>NUCLEOTIDE SEQUENCE [LARGE SCALE GENOMIC DNA]</scope>
    <source>
        <strain evidence="3">ATCC BAA-798 / YNP1</strain>
    </source>
</reference>
<dbReference type="GO" id="GO:0003700">
    <property type="term" value="F:DNA-binding transcription factor activity"/>
    <property type="evidence" value="ECO:0007669"/>
    <property type="project" value="InterPro"/>
</dbReference>
<dbReference type="STRING" id="525904.Tter_1911"/>
<keyword evidence="3" id="KW-1185">Reference proteome</keyword>
<dbReference type="RefSeq" id="WP_012875848.1">
    <property type="nucleotide sequence ID" value="NC_013526.1"/>
</dbReference>
<dbReference type="InterPro" id="IPR000835">
    <property type="entry name" value="HTH_MarR-typ"/>
</dbReference>
<dbReference type="SMART" id="SM00347">
    <property type="entry name" value="HTH_MARR"/>
    <property type="match status" value="1"/>
</dbReference>
<dbReference type="OrthoDB" id="391755at2"/>
<dbReference type="GO" id="GO:0006950">
    <property type="term" value="P:response to stress"/>
    <property type="evidence" value="ECO:0007669"/>
    <property type="project" value="TreeGrafter"/>
</dbReference>
<sequence>MTNDMEALDRSREGPDILHSAGFLLSTAGRLARERFERAIAPLGLRARHFGVLLALATHGPAPQGEVADEAWMDKSTMVAVVDDLERWGLVERRRSAQDRRMYELVINERGREKLAEALEVVARSEDEWLGPLSPEERELLRGLLARLLYAPGGLLRGREGGEE</sequence>
<feature type="domain" description="HTH marR-type" evidence="1">
    <location>
        <begin position="21"/>
        <end position="150"/>
    </location>
</feature>
<dbReference type="InterPro" id="IPR039422">
    <property type="entry name" value="MarR/SlyA-like"/>
</dbReference>
<dbReference type="EMBL" id="CP001826">
    <property type="protein sequence ID" value="ACZ42817.1"/>
    <property type="molecule type" value="Genomic_DNA"/>
</dbReference>
<organism evidence="2 3">
    <name type="scientific">Thermobaculum terrenum (strain ATCC BAA-798 / CCMEE 7001 / YNP1)</name>
    <dbReference type="NCBI Taxonomy" id="525904"/>
    <lineage>
        <taxon>Bacteria</taxon>
        <taxon>Bacillati</taxon>
        <taxon>Chloroflexota</taxon>
        <taxon>Chloroflexia</taxon>
        <taxon>Candidatus Thermobaculales</taxon>
        <taxon>Candidatus Thermobaculaceae</taxon>
        <taxon>Thermobaculum</taxon>
    </lineage>
</organism>
<evidence type="ECO:0000313" key="2">
    <source>
        <dbReference type="EMBL" id="ACZ42817.1"/>
    </source>
</evidence>
<dbReference type="Proteomes" id="UP000000323">
    <property type="component" value="Chromosome 2"/>
</dbReference>
<accession>D1CGE6</accession>
<dbReference type="SUPFAM" id="SSF46785">
    <property type="entry name" value="Winged helix' DNA-binding domain"/>
    <property type="match status" value="1"/>
</dbReference>
<dbReference type="Gene3D" id="1.10.10.10">
    <property type="entry name" value="Winged helix-like DNA-binding domain superfamily/Winged helix DNA-binding domain"/>
    <property type="match status" value="1"/>
</dbReference>